<organism evidence="2">
    <name type="scientific">marine sediment metagenome</name>
    <dbReference type="NCBI Taxonomy" id="412755"/>
    <lineage>
        <taxon>unclassified sequences</taxon>
        <taxon>metagenomes</taxon>
        <taxon>ecological metagenomes</taxon>
    </lineage>
</organism>
<proteinExistence type="predicted"/>
<feature type="region of interest" description="Disordered" evidence="1">
    <location>
        <begin position="135"/>
        <end position="158"/>
    </location>
</feature>
<gene>
    <name evidence="2" type="ORF">LCGC14_2301920</name>
</gene>
<reference evidence="2" key="1">
    <citation type="journal article" date="2015" name="Nature">
        <title>Complex archaea that bridge the gap between prokaryotes and eukaryotes.</title>
        <authorList>
            <person name="Spang A."/>
            <person name="Saw J.H."/>
            <person name="Jorgensen S.L."/>
            <person name="Zaremba-Niedzwiedzka K."/>
            <person name="Martijn J."/>
            <person name="Lind A.E."/>
            <person name="van Eijk R."/>
            <person name="Schleper C."/>
            <person name="Guy L."/>
            <person name="Ettema T.J."/>
        </authorList>
    </citation>
    <scope>NUCLEOTIDE SEQUENCE</scope>
</reference>
<dbReference type="EMBL" id="LAZR01032468">
    <property type="protein sequence ID" value="KKL50795.1"/>
    <property type="molecule type" value="Genomic_DNA"/>
</dbReference>
<evidence type="ECO:0000256" key="1">
    <source>
        <dbReference type="SAM" id="MobiDB-lite"/>
    </source>
</evidence>
<sequence length="158" mass="18156">MESRRDNLWNCDYCVSKNLQQTRNCGEDIIGECQKCGSFKEEECFFDEENGRHRCPNCNGKMRWPLELRLGRKWLIHCCPIRIINPTTIFLIKLVSWSETVGVLPALGGLLDQTNFYFEIRNIVVSERNIAEEELKPQEATPGEPQAGGVVKIPKKAR</sequence>
<dbReference type="AlphaFoldDB" id="A0A0F9F0P1"/>
<name>A0A0F9F0P1_9ZZZZ</name>
<accession>A0A0F9F0P1</accession>
<comment type="caution">
    <text evidence="2">The sequence shown here is derived from an EMBL/GenBank/DDBJ whole genome shotgun (WGS) entry which is preliminary data.</text>
</comment>
<protein>
    <submittedName>
        <fullName evidence="2">Uncharacterized protein</fullName>
    </submittedName>
</protein>
<evidence type="ECO:0000313" key="2">
    <source>
        <dbReference type="EMBL" id="KKL50795.1"/>
    </source>
</evidence>